<dbReference type="Gene3D" id="3.40.50.10140">
    <property type="entry name" value="Toll/interleukin-1 receptor homology (TIR) domain"/>
    <property type="match status" value="1"/>
</dbReference>
<reference evidence="2" key="1">
    <citation type="submission" date="2022-12" db="EMBL/GenBank/DDBJ databases">
        <title>New Phytohabitans aurantiacus sp. RD004123 nov., an actinomycete isolated from soil.</title>
        <authorList>
            <person name="Triningsih D.W."/>
            <person name="Harunari E."/>
            <person name="Igarashi Y."/>
        </authorList>
    </citation>
    <scope>NUCLEOTIDE SEQUENCE</scope>
    <source>
        <strain evidence="2">RD004123</strain>
    </source>
</reference>
<dbReference type="Pfam" id="PF13676">
    <property type="entry name" value="TIR_2"/>
    <property type="match status" value="1"/>
</dbReference>
<gene>
    <name evidence="2" type="ORF">Pa4123_10770</name>
</gene>
<evidence type="ECO:0000313" key="2">
    <source>
        <dbReference type="EMBL" id="GLH95805.1"/>
    </source>
</evidence>
<dbReference type="NCBIfam" id="NF040588">
    <property type="entry name" value="FxsC_Nterm"/>
    <property type="match status" value="1"/>
</dbReference>
<protein>
    <recommendedName>
        <fullName evidence="1">TIR domain-containing protein</fullName>
    </recommendedName>
</protein>
<dbReference type="EMBL" id="BSDI01000004">
    <property type="protein sequence ID" value="GLH95805.1"/>
    <property type="molecule type" value="Genomic_DNA"/>
</dbReference>
<dbReference type="Proteomes" id="UP001144280">
    <property type="component" value="Unassembled WGS sequence"/>
</dbReference>
<organism evidence="2 3">
    <name type="scientific">Phytohabitans aurantiacus</name>
    <dbReference type="NCBI Taxonomy" id="3016789"/>
    <lineage>
        <taxon>Bacteria</taxon>
        <taxon>Bacillati</taxon>
        <taxon>Actinomycetota</taxon>
        <taxon>Actinomycetes</taxon>
        <taxon>Micromonosporales</taxon>
        <taxon>Micromonosporaceae</taxon>
    </lineage>
</organism>
<keyword evidence="3" id="KW-1185">Reference proteome</keyword>
<evidence type="ECO:0000313" key="3">
    <source>
        <dbReference type="Proteomes" id="UP001144280"/>
    </source>
</evidence>
<evidence type="ECO:0000259" key="1">
    <source>
        <dbReference type="PROSITE" id="PS50104"/>
    </source>
</evidence>
<name>A0ABQ5QR47_9ACTN</name>
<comment type="caution">
    <text evidence="2">The sequence shown here is derived from an EMBL/GenBank/DDBJ whole genome shotgun (WGS) entry which is preliminary data.</text>
</comment>
<dbReference type="PROSITE" id="PS50104">
    <property type="entry name" value="TIR"/>
    <property type="match status" value="1"/>
</dbReference>
<dbReference type="InterPro" id="IPR000157">
    <property type="entry name" value="TIR_dom"/>
</dbReference>
<feature type="domain" description="TIR" evidence="1">
    <location>
        <begin position="1"/>
        <end position="161"/>
    </location>
</feature>
<dbReference type="InterPro" id="IPR035897">
    <property type="entry name" value="Toll_tir_struct_dom_sf"/>
</dbReference>
<sequence length="404" mass="45163">MFYFFVSYARGNEDDLVRKFCADLSIEVRVLAGLPRDAEVGFIDAEMSPGTRWSRRLVDALSTCRSFIALMSPRYFLSQHCGQEWQIFAERSLRYEQATGTDPSLLKPLFWVPVPRGKMHPAALRIQFADQEDDTCLRQMMRLKRHEDAYKEFLFNLASQIVNAADQHDIPNGVTYSDLESVPSVFHHTQAVINGVPANELIDATTVHFVVAAPTRNEAMAIRAESTTYGDRRRDWAPYHPSWPDPLSDYAISIAASRNFLTRVADLEELGERAAIASQQNHIVVLLVDAWITRLLGPLGLLTAYGGRPGAPRNPTTVVLGPASDGDEETRDQWPALSETWTATAGGLAPANDLSRWGISTYHDFARDLPAALEVAMNRVFASGNVRRQPLNTFHIERPTLDPP</sequence>
<dbReference type="InterPro" id="IPR047603">
    <property type="entry name" value="FxsC_N"/>
</dbReference>
<accession>A0ABQ5QR47</accession>
<dbReference type="NCBIfam" id="TIGR04276">
    <property type="entry name" value="FxsC_Cterm"/>
    <property type="match status" value="1"/>
</dbReference>
<proteinExistence type="predicted"/>
<dbReference type="SUPFAM" id="SSF52200">
    <property type="entry name" value="Toll/Interleukin receptor TIR domain"/>
    <property type="match status" value="1"/>
</dbReference>
<dbReference type="InterPro" id="IPR026367">
    <property type="entry name" value="FxsC_C"/>
</dbReference>